<gene>
    <name evidence="1" type="ORF">NCTC11165_01635</name>
</gene>
<dbReference type="EMBL" id="UAQM01000011">
    <property type="protein sequence ID" value="SPU44233.1"/>
    <property type="molecule type" value="Genomic_DNA"/>
</dbReference>
<dbReference type="Proteomes" id="UP000250358">
    <property type="component" value="Unassembled WGS sequence"/>
</dbReference>
<proteinExistence type="predicted"/>
<accession>A0A2X1AH99</accession>
<dbReference type="GeneID" id="78116337"/>
<dbReference type="AlphaFoldDB" id="A0A2X1AH99"/>
<evidence type="ECO:0008006" key="3">
    <source>
        <dbReference type="Google" id="ProtNLM"/>
    </source>
</evidence>
<dbReference type="RefSeq" id="WP_128115628.1">
    <property type="nucleotide sequence ID" value="NZ_UAQM01000011.1"/>
</dbReference>
<dbReference type="Gene3D" id="4.10.410.40">
    <property type="match status" value="1"/>
</dbReference>
<name>A0A2X1AH99_BREDI</name>
<evidence type="ECO:0000313" key="2">
    <source>
        <dbReference type="Proteomes" id="UP000250358"/>
    </source>
</evidence>
<protein>
    <recommendedName>
        <fullName evidence="3">Phage tail protein</fullName>
    </recommendedName>
</protein>
<organism evidence="1 2">
    <name type="scientific">Brevundimonas diminuta</name>
    <name type="common">Pseudomonas diminuta</name>
    <dbReference type="NCBI Taxonomy" id="293"/>
    <lineage>
        <taxon>Bacteria</taxon>
        <taxon>Pseudomonadati</taxon>
        <taxon>Pseudomonadota</taxon>
        <taxon>Alphaproteobacteria</taxon>
        <taxon>Caulobacterales</taxon>
        <taxon>Caulobacteraceae</taxon>
        <taxon>Brevundimonas</taxon>
    </lineage>
</organism>
<evidence type="ECO:0000313" key="1">
    <source>
        <dbReference type="EMBL" id="SPU44233.1"/>
    </source>
</evidence>
<reference evidence="1 2" key="1">
    <citation type="submission" date="2018-06" db="EMBL/GenBank/DDBJ databases">
        <authorList>
            <consortium name="Pathogen Informatics"/>
            <person name="Doyle S."/>
        </authorList>
    </citation>
    <scope>NUCLEOTIDE SEQUENCE [LARGE SCALE GENOMIC DNA]</scope>
    <source>
        <strain evidence="1 2">NCTC11165</strain>
    </source>
</reference>
<sequence>MATLVQGAVKVEIDTSATETPDWTVIPGVTTASYTGGTPRETDATDFDTPVGETETLYGARTNPPLTFQMHLQPGDATQELLFTAYASAEDVKVRLKGLTKATVFVGRVVIGESHSVDGKMMSDVSIMPKAAPVRGAAA</sequence>